<accession>A0A1S9PIG3</accession>
<feature type="transmembrane region" description="Helical" evidence="1">
    <location>
        <begin position="91"/>
        <end position="109"/>
    </location>
</feature>
<name>A0A1S9PIG3_9SPHI</name>
<evidence type="ECO:0000313" key="3">
    <source>
        <dbReference type="Proteomes" id="UP000189739"/>
    </source>
</evidence>
<proteinExistence type="predicted"/>
<evidence type="ECO:0000256" key="1">
    <source>
        <dbReference type="SAM" id="Phobius"/>
    </source>
</evidence>
<sequence>MENAINEALKQGNAGIERHFYDAFKSKAQNARLAEVQKEAYKNRPSVAAGQLILSKKERKARINQRYKVLLFIVPLFNYLTVYLFHKGLMTYAFICLWSMLFSACFLIWRSYWMDLC</sequence>
<reference evidence="2 3" key="1">
    <citation type="submission" date="2016-07" db="EMBL/GenBank/DDBJ databases">
        <title>Genomic analysis of zinc-resistant bacterium Mucilaginibacter pedocola TBZ30.</title>
        <authorList>
            <person name="Huang J."/>
            <person name="Tang J."/>
        </authorList>
    </citation>
    <scope>NUCLEOTIDE SEQUENCE [LARGE SCALE GENOMIC DNA]</scope>
    <source>
        <strain evidence="2 3">TBZ30</strain>
    </source>
</reference>
<keyword evidence="3" id="KW-1185">Reference proteome</keyword>
<dbReference type="RefSeq" id="WP_078347638.1">
    <property type="nucleotide sequence ID" value="NZ_MBTF01000007.1"/>
</dbReference>
<dbReference type="EMBL" id="MBTF01000007">
    <property type="protein sequence ID" value="OOQ60358.1"/>
    <property type="molecule type" value="Genomic_DNA"/>
</dbReference>
<dbReference type="AlphaFoldDB" id="A0A1S9PIG3"/>
<gene>
    <name evidence="2" type="ORF">BC343_25380</name>
</gene>
<dbReference type="Proteomes" id="UP000189739">
    <property type="component" value="Unassembled WGS sequence"/>
</dbReference>
<evidence type="ECO:0000313" key="2">
    <source>
        <dbReference type="EMBL" id="OOQ60358.1"/>
    </source>
</evidence>
<keyword evidence="1" id="KW-1133">Transmembrane helix</keyword>
<keyword evidence="1" id="KW-0472">Membrane</keyword>
<keyword evidence="1" id="KW-0812">Transmembrane</keyword>
<feature type="transmembrane region" description="Helical" evidence="1">
    <location>
        <begin position="67"/>
        <end position="85"/>
    </location>
</feature>
<organism evidence="2 3">
    <name type="scientific">Mucilaginibacter pedocola</name>
    <dbReference type="NCBI Taxonomy" id="1792845"/>
    <lineage>
        <taxon>Bacteria</taxon>
        <taxon>Pseudomonadati</taxon>
        <taxon>Bacteroidota</taxon>
        <taxon>Sphingobacteriia</taxon>
        <taxon>Sphingobacteriales</taxon>
        <taxon>Sphingobacteriaceae</taxon>
        <taxon>Mucilaginibacter</taxon>
    </lineage>
</organism>
<protein>
    <submittedName>
        <fullName evidence="2">Uncharacterized protein</fullName>
    </submittedName>
</protein>
<comment type="caution">
    <text evidence="2">The sequence shown here is derived from an EMBL/GenBank/DDBJ whole genome shotgun (WGS) entry which is preliminary data.</text>
</comment>